<dbReference type="PANTHER" id="PTHR30146">
    <property type="entry name" value="LACI-RELATED TRANSCRIPTIONAL REPRESSOR"/>
    <property type="match status" value="1"/>
</dbReference>
<dbReference type="GO" id="GO:0000976">
    <property type="term" value="F:transcription cis-regulatory region binding"/>
    <property type="evidence" value="ECO:0007669"/>
    <property type="project" value="TreeGrafter"/>
</dbReference>
<evidence type="ECO:0000256" key="1">
    <source>
        <dbReference type="ARBA" id="ARBA00023015"/>
    </source>
</evidence>
<dbReference type="SMART" id="SM00354">
    <property type="entry name" value="HTH_LACI"/>
    <property type="match status" value="1"/>
</dbReference>
<name>A0A069AAF2_CLODI</name>
<dbReference type="AlphaFoldDB" id="A0A069AAF2"/>
<dbReference type="SUPFAM" id="SSF47413">
    <property type="entry name" value="lambda repressor-like DNA-binding domains"/>
    <property type="match status" value="1"/>
</dbReference>
<dbReference type="Gene3D" id="3.40.50.2300">
    <property type="match status" value="2"/>
</dbReference>
<sequence length="328" mass="36437">MKKITINDIANLAGVSKSTVSRYLNNKDISDSTKEKIKTIIDEYGYEPNAFAQSLRAKKTYFIGIITPCLDSFVKSKIMMAIDEELKELKYTSLIINTNRKIRSEIDSISKLASLKVDGIILIGTEITKEHKNEIEKLDIPIVVVGQKVDGINSIVNDDYGAGYKMGQYIANKGYKNIVYLGVDESDISVGLNRKKGVLNGLKDKGYDAKVFYTDFDQETSIQRSGEMLESENPDIIICATDNIAIATMKEINKRGKSIPQDISVAGFGGYDVLSIISPKLTTIKFENKNAGKVAANTIVNLIQERKEPLLKEIKFELIEGESTINKN</sequence>
<evidence type="ECO:0000259" key="5">
    <source>
        <dbReference type="PROSITE" id="PS50943"/>
    </source>
</evidence>
<feature type="domain" description="HTH lacI-type" evidence="4">
    <location>
        <begin position="4"/>
        <end position="57"/>
    </location>
</feature>
<dbReference type="PRINTS" id="PR00036">
    <property type="entry name" value="HTHLACI"/>
</dbReference>
<dbReference type="PROSITE" id="PS50932">
    <property type="entry name" value="HTH_LACI_2"/>
    <property type="match status" value="1"/>
</dbReference>
<dbReference type="InterPro" id="IPR001387">
    <property type="entry name" value="Cro/C1-type_HTH"/>
</dbReference>
<dbReference type="PROSITE" id="PS50943">
    <property type="entry name" value="HTH_CROC1"/>
    <property type="match status" value="1"/>
</dbReference>
<evidence type="ECO:0000313" key="7">
    <source>
        <dbReference type="EMBL" id="CDS87658.1"/>
    </source>
</evidence>
<dbReference type="InterPro" id="IPR010982">
    <property type="entry name" value="Lambda_DNA-bd_dom_sf"/>
</dbReference>
<dbReference type="RefSeq" id="WP_021366738.1">
    <property type="nucleotide sequence ID" value="NZ_BBYB01000071.1"/>
</dbReference>
<dbReference type="GO" id="GO:0003700">
    <property type="term" value="F:DNA-binding transcription factor activity"/>
    <property type="evidence" value="ECO:0007669"/>
    <property type="project" value="TreeGrafter"/>
</dbReference>
<dbReference type="Gene3D" id="1.10.260.40">
    <property type="entry name" value="lambda repressor-like DNA-binding domains"/>
    <property type="match status" value="1"/>
</dbReference>
<evidence type="ECO:0000259" key="4">
    <source>
        <dbReference type="PROSITE" id="PS50932"/>
    </source>
</evidence>
<reference evidence="7" key="1">
    <citation type="submission" date="2014-07" db="EMBL/GenBank/DDBJ databases">
        <authorList>
            <person name="Monot Marc"/>
        </authorList>
    </citation>
    <scope>NUCLEOTIDE SEQUENCE</scope>
    <source>
        <strain evidence="8">7032989</strain>
        <strain evidence="6">7032994</strain>
    </source>
</reference>
<feature type="domain" description="HTH cro/C1-type" evidence="5">
    <location>
        <begin position="2"/>
        <end position="51"/>
    </location>
</feature>
<dbReference type="Pfam" id="PF00356">
    <property type="entry name" value="LacI"/>
    <property type="match status" value="1"/>
</dbReference>
<dbReference type="SUPFAM" id="SSF53822">
    <property type="entry name" value="Periplasmic binding protein-like I"/>
    <property type="match status" value="1"/>
</dbReference>
<dbReference type="EMBL" id="LK933149">
    <property type="protein sequence ID" value="CDT41155.1"/>
    <property type="molecule type" value="Genomic_DNA"/>
</dbReference>
<evidence type="ECO:0000313" key="6">
    <source>
        <dbReference type="EMBL" id="CDS84310.1"/>
    </source>
</evidence>
<dbReference type="PANTHER" id="PTHR30146:SF154">
    <property type="entry name" value="TRANSCRIPTION REGULATOR, MEMBER OF GALR FAMILY"/>
    <property type="match status" value="1"/>
</dbReference>
<proteinExistence type="predicted"/>
<dbReference type="InterPro" id="IPR000843">
    <property type="entry name" value="HTH_LacI"/>
</dbReference>
<evidence type="ECO:0000256" key="2">
    <source>
        <dbReference type="ARBA" id="ARBA00023125"/>
    </source>
</evidence>
<keyword evidence="1" id="KW-0805">Transcription regulation</keyword>
<dbReference type="CDD" id="cd01542">
    <property type="entry name" value="PBP1_TreR-like"/>
    <property type="match status" value="1"/>
</dbReference>
<keyword evidence="3" id="KW-0804">Transcription</keyword>
<gene>
    <name evidence="7" type="primary">scrR</name>
    <name evidence="8" type="ORF">BN1095_470011</name>
    <name evidence="7" type="ORF">BN1096_620151</name>
    <name evidence="6" type="ORF">BN1097_250154</name>
</gene>
<dbReference type="CDD" id="cd01392">
    <property type="entry name" value="HTH_LacI"/>
    <property type="match status" value="1"/>
</dbReference>
<dbReference type="InterPro" id="IPR028082">
    <property type="entry name" value="Peripla_BP_I"/>
</dbReference>
<evidence type="ECO:0000313" key="8">
    <source>
        <dbReference type="EMBL" id="CDT41155.1"/>
    </source>
</evidence>
<dbReference type="Pfam" id="PF00532">
    <property type="entry name" value="Peripla_BP_1"/>
    <property type="match status" value="1"/>
</dbReference>
<dbReference type="EMBL" id="LK932360">
    <property type="protein sequence ID" value="CDS84310.1"/>
    <property type="molecule type" value="Genomic_DNA"/>
</dbReference>
<dbReference type="InterPro" id="IPR001761">
    <property type="entry name" value="Peripla_BP/Lac1_sug-bd_dom"/>
</dbReference>
<dbReference type="PROSITE" id="PS00356">
    <property type="entry name" value="HTH_LACI_1"/>
    <property type="match status" value="1"/>
</dbReference>
<keyword evidence="2" id="KW-0238">DNA-binding</keyword>
<organism evidence="7">
    <name type="scientific">Clostridioides difficile</name>
    <name type="common">Peptoclostridium difficile</name>
    <dbReference type="NCBI Taxonomy" id="1496"/>
    <lineage>
        <taxon>Bacteria</taxon>
        <taxon>Bacillati</taxon>
        <taxon>Bacillota</taxon>
        <taxon>Clostridia</taxon>
        <taxon>Peptostreptococcales</taxon>
        <taxon>Peptostreptococcaceae</taxon>
        <taxon>Clostridioides</taxon>
    </lineage>
</organism>
<accession>A0A069AAF2</accession>
<evidence type="ECO:0000256" key="3">
    <source>
        <dbReference type="ARBA" id="ARBA00023163"/>
    </source>
</evidence>
<dbReference type="EMBL" id="LK932516">
    <property type="protein sequence ID" value="CDS87658.1"/>
    <property type="molecule type" value="Genomic_DNA"/>
</dbReference>
<protein>
    <submittedName>
        <fullName evidence="6">Sucrose operon repressor</fullName>
    </submittedName>
    <submittedName>
        <fullName evidence="7">Transcriptional regulator, LacI family</fullName>
    </submittedName>
</protein>